<organism evidence="2">
    <name type="scientific">Anopheles darlingi</name>
    <name type="common">Mosquito</name>
    <dbReference type="NCBI Taxonomy" id="43151"/>
    <lineage>
        <taxon>Eukaryota</taxon>
        <taxon>Metazoa</taxon>
        <taxon>Ecdysozoa</taxon>
        <taxon>Arthropoda</taxon>
        <taxon>Hexapoda</taxon>
        <taxon>Insecta</taxon>
        <taxon>Pterygota</taxon>
        <taxon>Neoptera</taxon>
        <taxon>Endopterygota</taxon>
        <taxon>Diptera</taxon>
        <taxon>Nematocera</taxon>
        <taxon>Culicoidea</taxon>
        <taxon>Culicidae</taxon>
        <taxon>Anophelinae</taxon>
        <taxon>Anopheles</taxon>
    </lineage>
</organism>
<accession>A0A2M4DHR0</accession>
<reference evidence="2" key="1">
    <citation type="submission" date="2018-01" db="EMBL/GenBank/DDBJ databases">
        <title>An insight into the sialome of Amazonian anophelines.</title>
        <authorList>
            <person name="Ribeiro J.M."/>
            <person name="Scarpassa V."/>
            <person name="Calvo E."/>
        </authorList>
    </citation>
    <scope>NUCLEOTIDE SEQUENCE</scope>
</reference>
<protein>
    <submittedName>
        <fullName evidence="2">Putative secreted protein</fullName>
    </submittedName>
</protein>
<evidence type="ECO:0000313" key="2">
    <source>
        <dbReference type="EMBL" id="MBW77100.1"/>
    </source>
</evidence>
<dbReference type="EMBL" id="GGFL01012922">
    <property type="protein sequence ID" value="MBW77100.1"/>
    <property type="molecule type" value="Transcribed_RNA"/>
</dbReference>
<proteinExistence type="predicted"/>
<sequence length="103" mass="10317">MPLSPLLLSTVQFGAARQVRRLLLVASSSSCRSPCMPCGASVVGGGAPNSSSVVSSRQAAAGLKRGMSNCLRGNVGRNRSAISCPSDVASPSSDVPVGGSVDR</sequence>
<feature type="compositionally biased region" description="Low complexity" evidence="1">
    <location>
        <begin position="85"/>
        <end position="103"/>
    </location>
</feature>
<evidence type="ECO:0000256" key="1">
    <source>
        <dbReference type="SAM" id="MobiDB-lite"/>
    </source>
</evidence>
<feature type="region of interest" description="Disordered" evidence="1">
    <location>
        <begin position="82"/>
        <end position="103"/>
    </location>
</feature>
<dbReference type="AlphaFoldDB" id="A0A2M4DHR0"/>
<name>A0A2M4DHR0_ANODA</name>